<comment type="caution">
    <text evidence="7">The sequence shown here is derived from an EMBL/GenBank/DDBJ whole genome shotgun (WGS) entry which is preliminary data.</text>
</comment>
<keyword evidence="3 5" id="KW-0238">DNA-binding</keyword>
<dbReference type="PROSITE" id="PS50977">
    <property type="entry name" value="HTH_TETR_2"/>
    <property type="match status" value="1"/>
</dbReference>
<keyword evidence="4" id="KW-0804">Transcription</keyword>
<feature type="DNA-binding region" description="H-T-H motif" evidence="5">
    <location>
        <begin position="31"/>
        <end position="50"/>
    </location>
</feature>
<keyword evidence="8" id="KW-1185">Reference proteome</keyword>
<dbReference type="RefSeq" id="WP_337718901.1">
    <property type="nucleotide sequence ID" value="NZ_JBBEGL010000016.1"/>
</dbReference>
<protein>
    <submittedName>
        <fullName evidence="7">TetR family transcriptional regulator C-terminal domain-containing protein</fullName>
    </submittedName>
</protein>
<proteinExistence type="predicted"/>
<dbReference type="EMBL" id="JBBEGL010000016">
    <property type="protein sequence ID" value="MEJ2890706.1"/>
    <property type="molecule type" value="Genomic_DNA"/>
</dbReference>
<dbReference type="InterPro" id="IPR039538">
    <property type="entry name" value="BetI_C"/>
</dbReference>
<reference evidence="7 8" key="1">
    <citation type="submission" date="2024-03" db="EMBL/GenBank/DDBJ databases">
        <title>Actinomycetospora sp. OC33-EN06, a novel actinomycete isolated from wild orchid (Aerides multiflora).</title>
        <authorList>
            <person name="Suriyachadkun C."/>
        </authorList>
    </citation>
    <scope>NUCLEOTIDE SEQUENCE [LARGE SCALE GENOMIC DNA]</scope>
    <source>
        <strain evidence="7 8">OC33-EN06</strain>
    </source>
</reference>
<dbReference type="InterPro" id="IPR050109">
    <property type="entry name" value="HTH-type_TetR-like_transc_reg"/>
</dbReference>
<evidence type="ECO:0000256" key="1">
    <source>
        <dbReference type="ARBA" id="ARBA00022491"/>
    </source>
</evidence>
<dbReference type="PANTHER" id="PTHR30055">
    <property type="entry name" value="HTH-TYPE TRANSCRIPTIONAL REGULATOR RUTR"/>
    <property type="match status" value="1"/>
</dbReference>
<accession>A0ABU8NEB6</accession>
<sequence length="195" mass="20684">MDKTAGTDDPRDRLDAAVTALIAEEGLAGVSVRKVAARAGVSVGMVQHHHPTKRDMLAAAAEAVSRSFAARTERAVTGLPPREALRELCRQLLPLDAARADEGRVWLAFVAAAAVDDDLAARHTRGWRELEDLLAELVARCRHDGDDIDDADRAHAAGLLATLDGLAVGGVVEPGRLPPERLEALLAGALRACEQ</sequence>
<dbReference type="Pfam" id="PF00440">
    <property type="entry name" value="TetR_N"/>
    <property type="match status" value="1"/>
</dbReference>
<evidence type="ECO:0000259" key="6">
    <source>
        <dbReference type="PROSITE" id="PS50977"/>
    </source>
</evidence>
<dbReference type="SUPFAM" id="SSF48498">
    <property type="entry name" value="Tetracyclin repressor-like, C-terminal domain"/>
    <property type="match status" value="1"/>
</dbReference>
<dbReference type="InterPro" id="IPR009057">
    <property type="entry name" value="Homeodomain-like_sf"/>
</dbReference>
<keyword evidence="1" id="KW-0678">Repressor</keyword>
<evidence type="ECO:0000256" key="5">
    <source>
        <dbReference type="PROSITE-ProRule" id="PRU00335"/>
    </source>
</evidence>
<evidence type="ECO:0000256" key="4">
    <source>
        <dbReference type="ARBA" id="ARBA00023163"/>
    </source>
</evidence>
<dbReference type="Gene3D" id="1.10.357.10">
    <property type="entry name" value="Tetracycline Repressor, domain 2"/>
    <property type="match status" value="1"/>
</dbReference>
<gene>
    <name evidence="7" type="ORF">WCD41_29900</name>
</gene>
<dbReference type="Proteomes" id="UP001370100">
    <property type="component" value="Unassembled WGS sequence"/>
</dbReference>
<evidence type="ECO:0000313" key="8">
    <source>
        <dbReference type="Proteomes" id="UP001370100"/>
    </source>
</evidence>
<feature type="domain" description="HTH tetR-type" evidence="6">
    <location>
        <begin position="8"/>
        <end position="68"/>
    </location>
</feature>
<evidence type="ECO:0000313" key="7">
    <source>
        <dbReference type="EMBL" id="MEJ2890706.1"/>
    </source>
</evidence>
<organism evidence="7 8">
    <name type="scientific">Actinomycetospora aeridis</name>
    <dbReference type="NCBI Taxonomy" id="3129231"/>
    <lineage>
        <taxon>Bacteria</taxon>
        <taxon>Bacillati</taxon>
        <taxon>Actinomycetota</taxon>
        <taxon>Actinomycetes</taxon>
        <taxon>Pseudonocardiales</taxon>
        <taxon>Pseudonocardiaceae</taxon>
        <taxon>Actinomycetospora</taxon>
    </lineage>
</organism>
<dbReference type="SUPFAM" id="SSF46689">
    <property type="entry name" value="Homeodomain-like"/>
    <property type="match status" value="1"/>
</dbReference>
<dbReference type="InterPro" id="IPR001647">
    <property type="entry name" value="HTH_TetR"/>
</dbReference>
<dbReference type="PANTHER" id="PTHR30055:SF228">
    <property type="entry name" value="TRANSCRIPTIONAL REGULATOR-RELATED"/>
    <property type="match status" value="1"/>
</dbReference>
<dbReference type="Pfam" id="PF13977">
    <property type="entry name" value="TetR_C_6"/>
    <property type="match status" value="1"/>
</dbReference>
<keyword evidence="2" id="KW-0805">Transcription regulation</keyword>
<evidence type="ECO:0000256" key="3">
    <source>
        <dbReference type="ARBA" id="ARBA00023125"/>
    </source>
</evidence>
<evidence type="ECO:0000256" key="2">
    <source>
        <dbReference type="ARBA" id="ARBA00023015"/>
    </source>
</evidence>
<name>A0ABU8NEB6_9PSEU</name>
<dbReference type="InterPro" id="IPR036271">
    <property type="entry name" value="Tet_transcr_reg_TetR-rel_C_sf"/>
</dbReference>